<evidence type="ECO:0000313" key="3">
    <source>
        <dbReference type="EMBL" id="OAP54985.1"/>
    </source>
</evidence>
<protein>
    <recommendedName>
        <fullName evidence="5">Cytochrome P450 monooxygenase</fullName>
    </recommendedName>
</protein>
<dbReference type="PRINTS" id="PR00463">
    <property type="entry name" value="EP450I"/>
</dbReference>
<dbReference type="PRINTS" id="PR00385">
    <property type="entry name" value="P450"/>
</dbReference>
<gene>
    <name evidence="3" type="ORF">AYL99_10685</name>
</gene>
<name>A0A178Z7G4_9EURO</name>
<dbReference type="STRING" id="1367422.A0A178Z7G4"/>
<evidence type="ECO:0000256" key="1">
    <source>
        <dbReference type="PIRSR" id="PIRSR602401-1"/>
    </source>
</evidence>
<dbReference type="GO" id="GO:0016705">
    <property type="term" value="F:oxidoreductase activity, acting on paired donors, with incorporation or reduction of molecular oxygen"/>
    <property type="evidence" value="ECO:0007669"/>
    <property type="project" value="InterPro"/>
</dbReference>
<keyword evidence="1" id="KW-0408">Iron</keyword>
<evidence type="ECO:0008006" key="5">
    <source>
        <dbReference type="Google" id="ProtNLM"/>
    </source>
</evidence>
<keyword evidence="2" id="KW-1133">Transmembrane helix</keyword>
<keyword evidence="2" id="KW-0812">Transmembrane</keyword>
<dbReference type="Gene3D" id="1.10.630.10">
    <property type="entry name" value="Cytochrome P450"/>
    <property type="match status" value="1"/>
</dbReference>
<evidence type="ECO:0000313" key="4">
    <source>
        <dbReference type="Proteomes" id="UP000078343"/>
    </source>
</evidence>
<dbReference type="InterPro" id="IPR050121">
    <property type="entry name" value="Cytochrome_P450_monoxygenase"/>
</dbReference>
<dbReference type="AlphaFoldDB" id="A0A178Z7G4"/>
<accession>A0A178Z7G4</accession>
<dbReference type="OrthoDB" id="3934656at2759"/>
<dbReference type="PANTHER" id="PTHR24305">
    <property type="entry name" value="CYTOCHROME P450"/>
    <property type="match status" value="1"/>
</dbReference>
<dbReference type="InterPro" id="IPR002401">
    <property type="entry name" value="Cyt_P450_E_grp-I"/>
</dbReference>
<dbReference type="Pfam" id="PF00067">
    <property type="entry name" value="p450"/>
    <property type="match status" value="1"/>
</dbReference>
<dbReference type="CDD" id="cd11060">
    <property type="entry name" value="CYP57A1-like"/>
    <property type="match status" value="1"/>
</dbReference>
<dbReference type="Proteomes" id="UP000078343">
    <property type="component" value="Unassembled WGS sequence"/>
</dbReference>
<dbReference type="SUPFAM" id="SSF48264">
    <property type="entry name" value="Cytochrome P450"/>
    <property type="match status" value="1"/>
</dbReference>
<dbReference type="RefSeq" id="XP_018688352.1">
    <property type="nucleotide sequence ID" value="XM_018842191.1"/>
</dbReference>
<organism evidence="3 4">
    <name type="scientific">Fonsecaea erecta</name>
    <dbReference type="NCBI Taxonomy" id="1367422"/>
    <lineage>
        <taxon>Eukaryota</taxon>
        <taxon>Fungi</taxon>
        <taxon>Dikarya</taxon>
        <taxon>Ascomycota</taxon>
        <taxon>Pezizomycotina</taxon>
        <taxon>Eurotiomycetes</taxon>
        <taxon>Chaetothyriomycetidae</taxon>
        <taxon>Chaetothyriales</taxon>
        <taxon>Herpotrichiellaceae</taxon>
        <taxon>Fonsecaea</taxon>
    </lineage>
</organism>
<dbReference type="InterPro" id="IPR001128">
    <property type="entry name" value="Cyt_P450"/>
</dbReference>
<dbReference type="InterPro" id="IPR036396">
    <property type="entry name" value="Cyt_P450_sf"/>
</dbReference>
<sequence>MLSSSVVQSSVALTLIPLVVVGCVISYLVGVYRNYRKLSHFKGPPLAAFTSLWLASQALKARTYLAQKEALKQYGSPARIGPRLLVTDDPELLRHMSAPRSKWTRSSWYDGMKLDPRVNNIFSERDERRHADMRSKMIGAYSGKEVDTLESDIDENLQRLLDLIRREYNGKPLDMSLLASFFTLDVLSKIAFGDAFGFLEANEDLYNFNKIASQFFKVIELIVNHETLRRFIQSKPMQKLLAPKGTDEFGQGRIIGIAQKAVAERYRPDAKVKRDMLGHFIAKGLSQTQAEAESHLQIIAGSDSTSSALRITMMMLTGSPVAYRKLVAEIDQAVADGKISYPIVRYSEAAELEYLSACIWEGIRLFPPLFGLQSKLAPPEGETINGVFYPPGTEVAFCCEGVGRRTDIFGEDADLYRPDRWLHPDPEVRTKYLRTAELMFGSGRFSCLGKNIALMELHKAFVELLRNFDWALVDPIKGASTVAHGIWVQENMMLVATPRQIQ</sequence>
<reference evidence="3 4" key="1">
    <citation type="submission" date="2016-04" db="EMBL/GenBank/DDBJ databases">
        <title>Draft genome of Fonsecaea erecta CBS 125763.</title>
        <authorList>
            <person name="Weiss V.A."/>
            <person name="Vicente V.A."/>
            <person name="Raittz R.T."/>
            <person name="Moreno L.F."/>
            <person name="De Souza E.M."/>
            <person name="Pedrosa F.O."/>
            <person name="Steffens M.B."/>
            <person name="Faoro H."/>
            <person name="Tadra-Sfeir M.Z."/>
            <person name="Najafzadeh M.J."/>
            <person name="Felipe M.S."/>
            <person name="Teixeira M."/>
            <person name="Sun J."/>
            <person name="Xi L."/>
            <person name="Gomes R."/>
            <person name="De Azevedo C.M."/>
            <person name="Salgado C.G."/>
            <person name="Da Silva M.B."/>
            <person name="Nascimento M.F."/>
            <person name="Queiroz-Telles F."/>
            <person name="Attili D.S."/>
            <person name="Gorbushina A."/>
        </authorList>
    </citation>
    <scope>NUCLEOTIDE SEQUENCE [LARGE SCALE GENOMIC DNA]</scope>
    <source>
        <strain evidence="3 4">CBS 125763</strain>
    </source>
</reference>
<feature type="binding site" description="axial binding residue" evidence="1">
    <location>
        <position position="447"/>
    </location>
    <ligand>
        <name>heme</name>
        <dbReference type="ChEBI" id="CHEBI:30413"/>
    </ligand>
    <ligandPart>
        <name>Fe</name>
        <dbReference type="ChEBI" id="CHEBI:18248"/>
    </ligandPart>
</feature>
<dbReference type="PANTHER" id="PTHR24305:SF168">
    <property type="entry name" value="P450, PUTATIVE (EUROFUNG)-RELATED"/>
    <property type="match status" value="1"/>
</dbReference>
<dbReference type="GeneID" id="30014853"/>
<feature type="transmembrane region" description="Helical" evidence="2">
    <location>
        <begin position="12"/>
        <end position="32"/>
    </location>
</feature>
<keyword evidence="4" id="KW-1185">Reference proteome</keyword>
<comment type="caution">
    <text evidence="3">The sequence shown here is derived from an EMBL/GenBank/DDBJ whole genome shotgun (WGS) entry which is preliminary data.</text>
</comment>
<evidence type="ECO:0000256" key="2">
    <source>
        <dbReference type="SAM" id="Phobius"/>
    </source>
</evidence>
<dbReference type="GO" id="GO:0004497">
    <property type="term" value="F:monooxygenase activity"/>
    <property type="evidence" value="ECO:0007669"/>
    <property type="project" value="InterPro"/>
</dbReference>
<comment type="cofactor">
    <cofactor evidence="1">
        <name>heme</name>
        <dbReference type="ChEBI" id="CHEBI:30413"/>
    </cofactor>
</comment>
<keyword evidence="1" id="KW-0349">Heme</keyword>
<keyword evidence="2" id="KW-0472">Membrane</keyword>
<dbReference type="GO" id="GO:0020037">
    <property type="term" value="F:heme binding"/>
    <property type="evidence" value="ECO:0007669"/>
    <property type="project" value="InterPro"/>
</dbReference>
<proteinExistence type="predicted"/>
<dbReference type="GO" id="GO:0005506">
    <property type="term" value="F:iron ion binding"/>
    <property type="evidence" value="ECO:0007669"/>
    <property type="project" value="InterPro"/>
</dbReference>
<dbReference type="EMBL" id="LVYI01000012">
    <property type="protein sequence ID" value="OAP54985.1"/>
    <property type="molecule type" value="Genomic_DNA"/>
</dbReference>
<keyword evidence="1" id="KW-0479">Metal-binding</keyword>